<dbReference type="Pfam" id="PF13409">
    <property type="entry name" value="GST_N_2"/>
    <property type="match status" value="1"/>
</dbReference>
<dbReference type="Gene3D" id="3.40.30.10">
    <property type="entry name" value="Glutaredoxin"/>
    <property type="match status" value="1"/>
</dbReference>
<evidence type="ECO:0000256" key="3">
    <source>
        <dbReference type="PIRSR" id="PIRSR015753-3"/>
    </source>
</evidence>
<accession>A0A1N7E2V7</accession>
<dbReference type="SFLD" id="SFLDS00019">
    <property type="entry name" value="Glutathione_Transferase_(cytos"/>
    <property type="match status" value="1"/>
</dbReference>
<keyword evidence="6" id="KW-0808">Transferase</keyword>
<dbReference type="SFLD" id="SFLDG01206">
    <property type="entry name" value="Xi.1"/>
    <property type="match status" value="1"/>
</dbReference>
<evidence type="ECO:0000256" key="2">
    <source>
        <dbReference type="PIRSR" id="PIRSR015753-2"/>
    </source>
</evidence>
<dbReference type="PANTHER" id="PTHR32419">
    <property type="entry name" value="GLUTATHIONYL-HYDROQUINONE REDUCTASE"/>
    <property type="match status" value="1"/>
</dbReference>
<sequence>MLVDGEWQTDAYETTNEEGEFERQTTTFRDWVEADEDAEFPAESGRYHLYVSSACPWAHRTLVTRALKGLEDAISVSVVDPYRQDDGWEFSPDRLGCTADTVNRAEYLRDVYTEADPEFTGRVTVPVLWDKKKGTIVNNESEEIMRMLDTAFDDVAERDVTFYPDEYRDEVDETIDAIYEPINNGVYRSGFADTQSAYEKAVTELFGALDHWEDVLADQRYLVGDELTEADFAMFTTLVRFDAVYATHFKCNIRRIVDYPNLWNYLKELYQLPGVSKTVRMDHIKEHYYRSHTDINPKGIVPKGPELDFEESHDRERLAGGPPEALRQ</sequence>
<feature type="binding site" evidence="2">
    <location>
        <position position="88"/>
    </location>
    <ligand>
        <name>glutathione</name>
        <dbReference type="ChEBI" id="CHEBI:57925"/>
    </ligand>
</feature>
<dbReference type="SFLD" id="SFLDG01148">
    <property type="entry name" value="Xi_(cytGST)"/>
    <property type="match status" value="1"/>
</dbReference>
<dbReference type="GO" id="GO:0005737">
    <property type="term" value="C:cytoplasm"/>
    <property type="evidence" value="ECO:0007669"/>
    <property type="project" value="TreeGrafter"/>
</dbReference>
<keyword evidence="7" id="KW-1185">Reference proteome</keyword>
<dbReference type="Pfam" id="PF13410">
    <property type="entry name" value="GST_C_2"/>
    <property type="match status" value="1"/>
</dbReference>
<gene>
    <name evidence="6" type="ORF">SAMN05421858_3965</name>
</gene>
<feature type="domain" description="GST C-terminal" evidence="5">
    <location>
        <begin position="164"/>
        <end position="295"/>
    </location>
</feature>
<evidence type="ECO:0000256" key="1">
    <source>
        <dbReference type="PIRSR" id="PIRSR015753-1"/>
    </source>
</evidence>
<dbReference type="PANTHER" id="PTHR32419:SF6">
    <property type="entry name" value="GLUTATHIONE S-TRANSFERASE OMEGA-LIKE 1-RELATED"/>
    <property type="match status" value="1"/>
</dbReference>
<dbReference type="InterPro" id="IPR016639">
    <property type="entry name" value="GST_Omega/GSH"/>
</dbReference>
<feature type="region of interest" description="Disordered" evidence="4">
    <location>
        <begin position="295"/>
        <end position="328"/>
    </location>
</feature>
<evidence type="ECO:0000256" key="4">
    <source>
        <dbReference type="SAM" id="MobiDB-lite"/>
    </source>
</evidence>
<evidence type="ECO:0000259" key="5">
    <source>
        <dbReference type="PROSITE" id="PS50405"/>
    </source>
</evidence>
<evidence type="ECO:0000313" key="7">
    <source>
        <dbReference type="Proteomes" id="UP000186914"/>
    </source>
</evidence>
<dbReference type="FunFam" id="3.40.30.10:FF:000058">
    <property type="entry name" value="Glutathione S-transferase, omega"/>
    <property type="match status" value="1"/>
</dbReference>
<dbReference type="Proteomes" id="UP000186914">
    <property type="component" value="Unassembled WGS sequence"/>
</dbReference>
<feature type="site" description="Lowers pKa of active site Cys" evidence="3">
    <location>
        <position position="245"/>
    </location>
</feature>
<feature type="site" description="Lowers pKa of active site Cys" evidence="3">
    <location>
        <position position="288"/>
    </location>
</feature>
<dbReference type="PIRSF" id="PIRSF015753">
    <property type="entry name" value="GST"/>
    <property type="match status" value="1"/>
</dbReference>
<dbReference type="SUPFAM" id="SSF47616">
    <property type="entry name" value="GST C-terminal domain-like"/>
    <property type="match status" value="1"/>
</dbReference>
<dbReference type="PROSITE" id="PS50405">
    <property type="entry name" value="GST_CTER"/>
    <property type="match status" value="1"/>
</dbReference>
<dbReference type="InterPro" id="IPR036282">
    <property type="entry name" value="Glutathione-S-Trfase_C_sf"/>
</dbReference>
<dbReference type="EMBL" id="FTNO01000005">
    <property type="protein sequence ID" value="SIR82305.1"/>
    <property type="molecule type" value="Genomic_DNA"/>
</dbReference>
<feature type="binding site" evidence="2">
    <location>
        <begin position="122"/>
        <end position="125"/>
    </location>
    <ligand>
        <name>glutathione</name>
        <dbReference type="ChEBI" id="CHEBI:57925"/>
    </ligand>
</feature>
<dbReference type="InterPro" id="IPR010987">
    <property type="entry name" value="Glutathione-S-Trfase_C-like"/>
</dbReference>
<dbReference type="Gene3D" id="1.20.1050.10">
    <property type="match status" value="1"/>
</dbReference>
<name>A0A1N7E2V7_9EURY</name>
<feature type="active site" description="Proton donor/acceptor" evidence="1">
    <location>
        <position position="187"/>
    </location>
</feature>
<dbReference type="SUPFAM" id="SSF52833">
    <property type="entry name" value="Thioredoxin-like"/>
    <property type="match status" value="1"/>
</dbReference>
<dbReference type="InterPro" id="IPR047047">
    <property type="entry name" value="GST_Omega-like_C"/>
</dbReference>
<dbReference type="InterPro" id="IPR040079">
    <property type="entry name" value="Glutathione_S-Trfase"/>
</dbReference>
<dbReference type="InterPro" id="IPR036249">
    <property type="entry name" value="Thioredoxin-like_sf"/>
</dbReference>
<evidence type="ECO:0000313" key="6">
    <source>
        <dbReference type="EMBL" id="SIR82305.1"/>
    </source>
</evidence>
<organism evidence="6 7">
    <name type="scientific">Haladaptatus litoreus</name>
    <dbReference type="NCBI Taxonomy" id="553468"/>
    <lineage>
        <taxon>Archaea</taxon>
        <taxon>Methanobacteriati</taxon>
        <taxon>Methanobacteriota</taxon>
        <taxon>Stenosarchaea group</taxon>
        <taxon>Halobacteria</taxon>
        <taxon>Halobacteriales</taxon>
        <taxon>Haladaptataceae</taxon>
        <taxon>Haladaptatus</taxon>
    </lineage>
</organism>
<proteinExistence type="predicted"/>
<dbReference type="CDD" id="cd03190">
    <property type="entry name" value="GST_C_Omega_like"/>
    <property type="match status" value="1"/>
</dbReference>
<reference evidence="7" key="1">
    <citation type="submission" date="2017-01" db="EMBL/GenBank/DDBJ databases">
        <authorList>
            <person name="Varghese N."/>
            <person name="Submissions S."/>
        </authorList>
    </citation>
    <scope>NUCLEOTIDE SEQUENCE [LARGE SCALE GENOMIC DNA]</scope>
    <source>
        <strain evidence="7">CGMCC 1.7737</strain>
    </source>
</reference>
<dbReference type="GO" id="GO:0004364">
    <property type="term" value="F:glutathione transferase activity"/>
    <property type="evidence" value="ECO:0007669"/>
    <property type="project" value="InterPro"/>
</dbReference>
<feature type="active site" description="Nucleophile" evidence="1">
    <location>
        <position position="55"/>
    </location>
</feature>
<dbReference type="InterPro" id="IPR004045">
    <property type="entry name" value="Glutathione_S-Trfase_N"/>
</dbReference>
<feature type="binding site" evidence="2">
    <location>
        <begin position="140"/>
        <end position="141"/>
    </location>
    <ligand>
        <name>glutathione</name>
        <dbReference type="ChEBI" id="CHEBI:57925"/>
    </ligand>
</feature>
<dbReference type="AlphaFoldDB" id="A0A1N7E2V7"/>
<protein>
    <submittedName>
        <fullName evidence="6">Putative glutathione S-transferase</fullName>
    </submittedName>
</protein>